<dbReference type="PANTHER" id="PTHR43214">
    <property type="entry name" value="TWO-COMPONENT RESPONSE REGULATOR"/>
    <property type="match status" value="1"/>
</dbReference>
<accession>A0A8D5JHJ0</accession>
<dbReference type="GO" id="GO:0006355">
    <property type="term" value="P:regulation of DNA-templated transcription"/>
    <property type="evidence" value="ECO:0007669"/>
    <property type="project" value="InterPro"/>
</dbReference>
<keyword evidence="3 8" id="KW-0238">DNA-binding</keyword>
<keyword evidence="4" id="KW-0804">Transcription</keyword>
<dbReference type="GO" id="GO:0000160">
    <property type="term" value="P:phosphorelay signal transduction system"/>
    <property type="evidence" value="ECO:0007669"/>
    <property type="project" value="InterPro"/>
</dbReference>
<dbReference type="GO" id="GO:0003677">
    <property type="term" value="F:DNA binding"/>
    <property type="evidence" value="ECO:0007669"/>
    <property type="project" value="UniProtKB-KW"/>
</dbReference>
<evidence type="ECO:0000259" key="6">
    <source>
        <dbReference type="PROSITE" id="PS50043"/>
    </source>
</evidence>
<dbReference type="InterPro" id="IPR039420">
    <property type="entry name" value="WalR-like"/>
</dbReference>
<gene>
    <name evidence="8" type="ORF">DGMP_21970</name>
</gene>
<dbReference type="CDD" id="cd17535">
    <property type="entry name" value="REC_NarL-like"/>
    <property type="match status" value="1"/>
</dbReference>
<evidence type="ECO:0000256" key="4">
    <source>
        <dbReference type="ARBA" id="ARBA00023163"/>
    </source>
</evidence>
<dbReference type="PROSITE" id="PS50110">
    <property type="entry name" value="RESPONSE_REGULATORY"/>
    <property type="match status" value="1"/>
</dbReference>
<dbReference type="PANTHER" id="PTHR43214:SF41">
    <property type="entry name" value="NITRATE_NITRITE RESPONSE REGULATOR PROTEIN NARP"/>
    <property type="match status" value="1"/>
</dbReference>
<keyword evidence="1 5" id="KW-0597">Phosphoprotein</keyword>
<reference evidence="8" key="1">
    <citation type="submission" date="2020-09" db="EMBL/GenBank/DDBJ databases">
        <title>Desulfogranum mesoprofundum gen. nov., sp. nov., a novel mesophilic, sulfate-reducing chemolithoautotroph isolated from a deep-sea hydrothermal vent chimney in the Suiyo Seamount.</title>
        <authorList>
            <person name="Hashimoto Y."/>
            <person name="Nakagawa S."/>
        </authorList>
    </citation>
    <scope>NUCLEOTIDE SEQUENCE</scope>
    <source>
        <strain evidence="8">KT2</strain>
    </source>
</reference>
<dbReference type="Pfam" id="PF00196">
    <property type="entry name" value="GerE"/>
    <property type="match status" value="1"/>
</dbReference>
<dbReference type="Pfam" id="PF00072">
    <property type="entry name" value="Response_reg"/>
    <property type="match status" value="1"/>
</dbReference>
<dbReference type="RefSeq" id="WP_228853951.1">
    <property type="nucleotide sequence ID" value="NZ_AP024086.1"/>
</dbReference>
<dbReference type="Proteomes" id="UP000826725">
    <property type="component" value="Chromosome"/>
</dbReference>
<name>A0A8D5JHJ0_9BACT</name>
<evidence type="ECO:0000259" key="7">
    <source>
        <dbReference type="PROSITE" id="PS50110"/>
    </source>
</evidence>
<dbReference type="EMBL" id="AP024086">
    <property type="protein sequence ID" value="BCL61504.1"/>
    <property type="molecule type" value="Genomic_DNA"/>
</dbReference>
<evidence type="ECO:0000313" key="9">
    <source>
        <dbReference type="Proteomes" id="UP000826725"/>
    </source>
</evidence>
<feature type="domain" description="HTH luxR-type" evidence="6">
    <location>
        <begin position="146"/>
        <end position="211"/>
    </location>
</feature>
<evidence type="ECO:0000256" key="1">
    <source>
        <dbReference type="ARBA" id="ARBA00022553"/>
    </source>
</evidence>
<evidence type="ECO:0000256" key="5">
    <source>
        <dbReference type="PROSITE-ProRule" id="PRU00169"/>
    </source>
</evidence>
<dbReference type="PROSITE" id="PS50043">
    <property type="entry name" value="HTH_LUXR_2"/>
    <property type="match status" value="1"/>
</dbReference>
<protein>
    <submittedName>
        <fullName evidence="8">DNA-binding response regulator</fullName>
    </submittedName>
</protein>
<keyword evidence="9" id="KW-1185">Reference proteome</keyword>
<proteinExistence type="predicted"/>
<dbReference type="SMART" id="SM00421">
    <property type="entry name" value="HTH_LUXR"/>
    <property type="match status" value="1"/>
</dbReference>
<dbReference type="KEGG" id="dbk:DGMP_21970"/>
<evidence type="ECO:0000256" key="2">
    <source>
        <dbReference type="ARBA" id="ARBA00023015"/>
    </source>
</evidence>
<evidence type="ECO:0000313" key="8">
    <source>
        <dbReference type="EMBL" id="BCL61504.1"/>
    </source>
</evidence>
<sequence length="217" mass="24085">MQIKIVLADDHKLIRDGLRSLIDNEKDLKVVAEAGNGRDAVTFVKQHAVDVVVMDIHMPDLNGIDATRLILKAKPDTKVIALSIHSTNTFVKEMLQAGVSGYLVKHCAFEELADAIRMVTNDKPYLSSQIVATVMKDYTGPHLQDKGSVFSILSTREREVLQLVAEGLKSDEIGTRLFISVKTVSSHRRQIMKKLSLNSVAELTRYAVSEGLVPQEY</sequence>
<dbReference type="InterPro" id="IPR001789">
    <property type="entry name" value="Sig_transdc_resp-reg_receiver"/>
</dbReference>
<dbReference type="InterPro" id="IPR058245">
    <property type="entry name" value="NreC/VraR/RcsB-like_REC"/>
</dbReference>
<feature type="domain" description="Response regulatory" evidence="7">
    <location>
        <begin position="4"/>
        <end position="120"/>
    </location>
</feature>
<evidence type="ECO:0000256" key="3">
    <source>
        <dbReference type="ARBA" id="ARBA00023125"/>
    </source>
</evidence>
<dbReference type="SMART" id="SM00448">
    <property type="entry name" value="REC"/>
    <property type="match status" value="1"/>
</dbReference>
<keyword evidence="2" id="KW-0805">Transcription regulation</keyword>
<dbReference type="AlphaFoldDB" id="A0A8D5JHJ0"/>
<feature type="modified residue" description="4-aspartylphosphate" evidence="5">
    <location>
        <position position="55"/>
    </location>
</feature>
<dbReference type="CDD" id="cd06170">
    <property type="entry name" value="LuxR_C_like"/>
    <property type="match status" value="1"/>
</dbReference>
<organism evidence="8 9">
    <name type="scientific">Desulfomarina profundi</name>
    <dbReference type="NCBI Taxonomy" id="2772557"/>
    <lineage>
        <taxon>Bacteria</taxon>
        <taxon>Pseudomonadati</taxon>
        <taxon>Thermodesulfobacteriota</taxon>
        <taxon>Desulfobulbia</taxon>
        <taxon>Desulfobulbales</taxon>
        <taxon>Desulfobulbaceae</taxon>
        <taxon>Desulfomarina</taxon>
    </lineage>
</organism>
<dbReference type="InterPro" id="IPR000792">
    <property type="entry name" value="Tscrpt_reg_LuxR_C"/>
</dbReference>